<evidence type="ECO:0000313" key="1">
    <source>
        <dbReference type="EMBL" id="JAD92861.1"/>
    </source>
</evidence>
<name>A0A0A9DYI1_ARUDO</name>
<organism evidence="1">
    <name type="scientific">Arundo donax</name>
    <name type="common">Giant reed</name>
    <name type="synonym">Donax arundinaceus</name>
    <dbReference type="NCBI Taxonomy" id="35708"/>
    <lineage>
        <taxon>Eukaryota</taxon>
        <taxon>Viridiplantae</taxon>
        <taxon>Streptophyta</taxon>
        <taxon>Embryophyta</taxon>
        <taxon>Tracheophyta</taxon>
        <taxon>Spermatophyta</taxon>
        <taxon>Magnoliopsida</taxon>
        <taxon>Liliopsida</taxon>
        <taxon>Poales</taxon>
        <taxon>Poaceae</taxon>
        <taxon>PACMAD clade</taxon>
        <taxon>Arundinoideae</taxon>
        <taxon>Arundineae</taxon>
        <taxon>Arundo</taxon>
    </lineage>
</organism>
<protein>
    <submittedName>
        <fullName evidence="1">Uncharacterized protein</fullName>
    </submittedName>
</protein>
<sequence length="70" mass="7838">MIVCAKETIASNTSTNFLLTVFGDRRNRSDICLWHCLVSHAHRNIPKASIESHCPWLATKVVCNKWKAGG</sequence>
<dbReference type="EMBL" id="GBRH01205034">
    <property type="protein sequence ID" value="JAD92861.1"/>
    <property type="molecule type" value="Transcribed_RNA"/>
</dbReference>
<reference evidence="1" key="1">
    <citation type="submission" date="2014-09" db="EMBL/GenBank/DDBJ databases">
        <authorList>
            <person name="Magalhaes I.L.F."/>
            <person name="Oliveira U."/>
            <person name="Santos F.R."/>
            <person name="Vidigal T.H.D.A."/>
            <person name="Brescovit A.D."/>
            <person name="Santos A.J."/>
        </authorList>
    </citation>
    <scope>NUCLEOTIDE SEQUENCE</scope>
    <source>
        <tissue evidence="1">Shoot tissue taken approximately 20 cm above the soil surface</tissue>
    </source>
</reference>
<reference evidence="1" key="2">
    <citation type="journal article" date="2015" name="Data Brief">
        <title>Shoot transcriptome of the giant reed, Arundo donax.</title>
        <authorList>
            <person name="Barrero R.A."/>
            <person name="Guerrero F.D."/>
            <person name="Moolhuijzen P."/>
            <person name="Goolsby J.A."/>
            <person name="Tidwell J."/>
            <person name="Bellgard S.E."/>
            <person name="Bellgard M.I."/>
        </authorList>
    </citation>
    <scope>NUCLEOTIDE SEQUENCE</scope>
    <source>
        <tissue evidence="1">Shoot tissue taken approximately 20 cm above the soil surface</tissue>
    </source>
</reference>
<proteinExistence type="predicted"/>
<accession>A0A0A9DYI1</accession>
<dbReference type="AlphaFoldDB" id="A0A0A9DYI1"/>